<keyword evidence="2" id="KW-0808">Transferase</keyword>
<keyword evidence="3" id="KW-1185">Reference proteome</keyword>
<dbReference type="Pfam" id="PF01755">
    <property type="entry name" value="Glyco_transf_25"/>
    <property type="match status" value="1"/>
</dbReference>
<dbReference type="RefSeq" id="WP_121989884.1">
    <property type="nucleotide sequence ID" value="NZ_OUNR01000017.1"/>
</dbReference>
<feature type="domain" description="Glycosyl transferase family 25" evidence="1">
    <location>
        <begin position="8"/>
        <end position="109"/>
    </location>
</feature>
<dbReference type="InterPro" id="IPR002654">
    <property type="entry name" value="Glyco_trans_25"/>
</dbReference>
<name>A0A330L8E6_9BACT</name>
<dbReference type="OrthoDB" id="9815849at2"/>
<dbReference type="AlphaFoldDB" id="A0A330L8E6"/>
<evidence type="ECO:0000313" key="2">
    <source>
        <dbReference type="EMBL" id="SPP65625.1"/>
    </source>
</evidence>
<dbReference type="CDD" id="cd06532">
    <property type="entry name" value="Glyco_transf_25"/>
    <property type="match status" value="1"/>
</dbReference>
<dbReference type="EMBL" id="OUNR01000017">
    <property type="protein sequence ID" value="SPP65625.1"/>
    <property type="molecule type" value="Genomic_DNA"/>
</dbReference>
<reference evidence="3" key="1">
    <citation type="submission" date="2018-04" db="EMBL/GenBank/DDBJ databases">
        <authorList>
            <person name="Lucker S."/>
            <person name="Sakoula D."/>
        </authorList>
    </citation>
    <scope>NUCLEOTIDE SEQUENCE [LARGE SCALE GENOMIC DNA]</scope>
</reference>
<accession>A0A330L8E6</accession>
<sequence>MRTRLDGILIINPRNFVERRQSIERQLKPLGLAYEFIHSYDVADLDAAITARYFKNELLSPGQRSCALKHLQALRLVVERKWQHALILEDDALLATQFVPQLQAALQESASITSPHVLFIGSGGNLYTPRRLKVPGRRLYKSDRGRLGEAYVLGSHVASQRVEWIEAHGIPLPIDNLFEQIDRERRIELYWLEPPIVEQGSKNGRFQSVLEPAPPKFVRRITAALQKLRRKYLY</sequence>
<proteinExistence type="predicted"/>
<dbReference type="GO" id="GO:0016740">
    <property type="term" value="F:transferase activity"/>
    <property type="evidence" value="ECO:0007669"/>
    <property type="project" value="UniProtKB-KW"/>
</dbReference>
<gene>
    <name evidence="2" type="ORF">NITLEN_40098</name>
</gene>
<evidence type="ECO:0000313" key="3">
    <source>
        <dbReference type="Proteomes" id="UP000248168"/>
    </source>
</evidence>
<protein>
    <submittedName>
        <fullName evidence="2">Glycosyl transferase family 25</fullName>
    </submittedName>
</protein>
<evidence type="ECO:0000259" key="1">
    <source>
        <dbReference type="Pfam" id="PF01755"/>
    </source>
</evidence>
<dbReference type="InParanoid" id="A0A330L8E6"/>
<organism evidence="2 3">
    <name type="scientific">Nitrospira lenta</name>
    <dbReference type="NCBI Taxonomy" id="1436998"/>
    <lineage>
        <taxon>Bacteria</taxon>
        <taxon>Pseudomonadati</taxon>
        <taxon>Nitrospirota</taxon>
        <taxon>Nitrospiria</taxon>
        <taxon>Nitrospirales</taxon>
        <taxon>Nitrospiraceae</taxon>
        <taxon>Nitrospira</taxon>
    </lineage>
</organism>
<dbReference type="Proteomes" id="UP000248168">
    <property type="component" value="Unassembled WGS sequence"/>
</dbReference>